<feature type="compositionally biased region" description="Polar residues" evidence="1">
    <location>
        <begin position="59"/>
        <end position="69"/>
    </location>
</feature>
<dbReference type="RefSeq" id="XP_007839046.1">
    <property type="nucleotide sequence ID" value="XM_007840855.1"/>
</dbReference>
<dbReference type="HOGENOM" id="CLU_033726_0_0_1"/>
<evidence type="ECO:0000256" key="1">
    <source>
        <dbReference type="SAM" id="MobiDB-lite"/>
    </source>
</evidence>
<dbReference type="PANTHER" id="PTHR38116:SF1">
    <property type="entry name" value="BZIP DOMAIN-CONTAINING PROTEIN"/>
    <property type="match status" value="1"/>
</dbReference>
<dbReference type="eggNOG" id="ENOG502S6JE">
    <property type="taxonomic scope" value="Eukaryota"/>
</dbReference>
<reference evidence="3" key="1">
    <citation type="journal article" date="2015" name="BMC Genomics">
        <title>Genomic and transcriptomic analysis of the endophytic fungus Pestalotiopsis fici reveals its lifestyle and high potential for synthesis of natural products.</title>
        <authorList>
            <person name="Wang X."/>
            <person name="Zhang X."/>
            <person name="Liu L."/>
            <person name="Xiang M."/>
            <person name="Wang W."/>
            <person name="Sun X."/>
            <person name="Che Y."/>
            <person name="Guo L."/>
            <person name="Liu G."/>
            <person name="Guo L."/>
            <person name="Wang C."/>
            <person name="Yin W.B."/>
            <person name="Stadler M."/>
            <person name="Zhang X."/>
            <person name="Liu X."/>
        </authorList>
    </citation>
    <scope>NUCLEOTIDE SEQUENCE [LARGE SCALE GENOMIC DNA]</scope>
    <source>
        <strain evidence="3">W106-1 / CGMCC3.15140</strain>
    </source>
</reference>
<evidence type="ECO:0000313" key="3">
    <source>
        <dbReference type="Proteomes" id="UP000030651"/>
    </source>
</evidence>
<sequence>MAPDNVENPSALSRIPLQRMTHQVLVKDQREDWAGVTNRRERKKLQNLLNQRAYRKRNPYTTSTGSVPSGEQERTKISREKAKKKRILLGHLAQQALASYMMGQPHLDHLPGLIHLNFLRSLANNADVLQLRVDWLDCNVISPFGFLGPPKPPCPPLVRERRLPENLAPTALQLKMPHHPWIDLFPLPQMRDNFLVATTENLTEEDEIRLWNDMIEHMSDDANNSTGLIVWGESWNVQNWELTETFLRNWGWLLRDCPQILESTNYWRNHRGDDLLTFDK</sequence>
<protein>
    <recommendedName>
        <fullName evidence="4">BZIP domain-containing protein</fullName>
    </recommendedName>
</protein>
<dbReference type="Pfam" id="PF11905">
    <property type="entry name" value="DUF3425"/>
    <property type="match status" value="1"/>
</dbReference>
<accession>W3WN41</accession>
<dbReference type="PANTHER" id="PTHR38116">
    <property type="entry name" value="CHROMOSOME 7, WHOLE GENOME SHOTGUN SEQUENCE"/>
    <property type="match status" value="1"/>
</dbReference>
<feature type="region of interest" description="Disordered" evidence="1">
    <location>
        <begin position="55"/>
        <end position="75"/>
    </location>
</feature>
<dbReference type="InterPro" id="IPR021833">
    <property type="entry name" value="DUF3425"/>
</dbReference>
<dbReference type="OMA" id="WIDLIPM"/>
<dbReference type="KEGG" id="pfy:PFICI_12274"/>
<evidence type="ECO:0008006" key="4">
    <source>
        <dbReference type="Google" id="ProtNLM"/>
    </source>
</evidence>
<proteinExistence type="predicted"/>
<name>W3WN41_PESFW</name>
<dbReference type="InParanoid" id="W3WN41"/>
<keyword evidence="3" id="KW-1185">Reference proteome</keyword>
<organism evidence="2 3">
    <name type="scientific">Pestalotiopsis fici (strain W106-1 / CGMCC3.15140)</name>
    <dbReference type="NCBI Taxonomy" id="1229662"/>
    <lineage>
        <taxon>Eukaryota</taxon>
        <taxon>Fungi</taxon>
        <taxon>Dikarya</taxon>
        <taxon>Ascomycota</taxon>
        <taxon>Pezizomycotina</taxon>
        <taxon>Sordariomycetes</taxon>
        <taxon>Xylariomycetidae</taxon>
        <taxon>Amphisphaeriales</taxon>
        <taxon>Sporocadaceae</taxon>
        <taxon>Pestalotiopsis</taxon>
    </lineage>
</organism>
<evidence type="ECO:0000313" key="2">
    <source>
        <dbReference type="EMBL" id="ETS75330.1"/>
    </source>
</evidence>
<gene>
    <name evidence="2" type="ORF">PFICI_12274</name>
</gene>
<dbReference type="GeneID" id="19277287"/>
<dbReference type="Proteomes" id="UP000030651">
    <property type="component" value="Unassembled WGS sequence"/>
</dbReference>
<dbReference type="AlphaFoldDB" id="W3WN41"/>
<dbReference type="OrthoDB" id="2245989at2759"/>
<dbReference type="EMBL" id="KI912118">
    <property type="protein sequence ID" value="ETS75330.1"/>
    <property type="molecule type" value="Genomic_DNA"/>
</dbReference>